<dbReference type="PANTHER" id="PTHR43133:SF50">
    <property type="entry name" value="ECF RNA POLYMERASE SIGMA FACTOR SIGM"/>
    <property type="match status" value="1"/>
</dbReference>
<dbReference type="SUPFAM" id="SSF88946">
    <property type="entry name" value="Sigma2 domain of RNA polymerase sigma factors"/>
    <property type="match status" value="1"/>
</dbReference>
<dbReference type="InterPro" id="IPR013324">
    <property type="entry name" value="RNA_pol_sigma_r3/r4-like"/>
</dbReference>
<feature type="domain" description="RNA polymerase sigma-70 region 2" evidence="6">
    <location>
        <begin position="17"/>
        <end position="84"/>
    </location>
</feature>
<feature type="domain" description="RNA polymerase sigma factor 70 region 4 type 2" evidence="7">
    <location>
        <begin position="115"/>
        <end position="163"/>
    </location>
</feature>
<dbReference type="NCBIfam" id="TIGR02937">
    <property type="entry name" value="sigma70-ECF"/>
    <property type="match status" value="1"/>
</dbReference>
<proteinExistence type="inferred from homology"/>
<dbReference type="Gene3D" id="1.10.1740.10">
    <property type="match status" value="1"/>
</dbReference>
<dbReference type="InterPro" id="IPR007627">
    <property type="entry name" value="RNA_pol_sigma70_r2"/>
</dbReference>
<comment type="caution">
    <text evidence="8">The sequence shown here is derived from an EMBL/GenBank/DDBJ whole genome shotgun (WGS) entry which is preliminary data.</text>
</comment>
<keyword evidence="5" id="KW-0804">Transcription</keyword>
<dbReference type="InterPro" id="IPR036388">
    <property type="entry name" value="WH-like_DNA-bd_sf"/>
</dbReference>
<dbReference type="InterPro" id="IPR014284">
    <property type="entry name" value="RNA_pol_sigma-70_dom"/>
</dbReference>
<dbReference type="PANTHER" id="PTHR43133">
    <property type="entry name" value="RNA POLYMERASE ECF-TYPE SIGMA FACTO"/>
    <property type="match status" value="1"/>
</dbReference>
<dbReference type="Pfam" id="PF04542">
    <property type="entry name" value="Sigma70_r2"/>
    <property type="match status" value="1"/>
</dbReference>
<dbReference type="SUPFAM" id="SSF88659">
    <property type="entry name" value="Sigma3 and sigma4 domains of RNA polymerase sigma factors"/>
    <property type="match status" value="1"/>
</dbReference>
<accession>A0ABU9ALQ2</accession>
<evidence type="ECO:0000259" key="7">
    <source>
        <dbReference type="Pfam" id="PF08281"/>
    </source>
</evidence>
<evidence type="ECO:0000256" key="1">
    <source>
        <dbReference type="ARBA" id="ARBA00010641"/>
    </source>
</evidence>
<name>A0ABU9ALQ2_PSEA5</name>
<gene>
    <name evidence="8" type="ORF">WG925_25540</name>
</gene>
<dbReference type="InterPro" id="IPR013325">
    <property type="entry name" value="RNA_pol_sigma_r2"/>
</dbReference>
<evidence type="ECO:0000256" key="4">
    <source>
        <dbReference type="ARBA" id="ARBA00023125"/>
    </source>
</evidence>
<protein>
    <submittedName>
        <fullName evidence="8">RNA polymerase sigma factor</fullName>
    </submittedName>
</protein>
<dbReference type="InterPro" id="IPR013249">
    <property type="entry name" value="RNA_pol_sigma70_r4_t2"/>
</dbReference>
<evidence type="ECO:0000256" key="5">
    <source>
        <dbReference type="ARBA" id="ARBA00023163"/>
    </source>
</evidence>
<dbReference type="CDD" id="cd06171">
    <property type="entry name" value="Sigma70_r4"/>
    <property type="match status" value="1"/>
</dbReference>
<evidence type="ECO:0000256" key="3">
    <source>
        <dbReference type="ARBA" id="ARBA00023082"/>
    </source>
</evidence>
<dbReference type="Gene3D" id="1.10.10.10">
    <property type="entry name" value="Winged helix-like DNA-binding domain superfamily/Winged helix DNA-binding domain"/>
    <property type="match status" value="1"/>
</dbReference>
<keyword evidence="2" id="KW-0805">Transcription regulation</keyword>
<dbReference type="InterPro" id="IPR039425">
    <property type="entry name" value="RNA_pol_sigma-70-like"/>
</dbReference>
<evidence type="ECO:0000313" key="9">
    <source>
        <dbReference type="Proteomes" id="UP001367513"/>
    </source>
</evidence>
<keyword evidence="3" id="KW-0731">Sigma factor</keyword>
<dbReference type="EMBL" id="JBBPIX010000021">
    <property type="protein sequence ID" value="MEK6467113.1"/>
    <property type="molecule type" value="Genomic_DNA"/>
</dbReference>
<organism evidence="8 9">
    <name type="scientific">Pseudonocardia alni subsp. carboxydivorans</name>
    <dbReference type="NCBI Taxonomy" id="415010"/>
    <lineage>
        <taxon>Bacteria</taxon>
        <taxon>Bacillati</taxon>
        <taxon>Actinomycetota</taxon>
        <taxon>Actinomycetes</taxon>
        <taxon>Pseudonocardiales</taxon>
        <taxon>Pseudonocardiaceae</taxon>
        <taxon>Pseudonocardia</taxon>
    </lineage>
</organism>
<reference evidence="8 9" key="1">
    <citation type="submission" date="2024-03" db="EMBL/GenBank/DDBJ databases">
        <title>Draft genome sequence of Pseudonocardia carboxydivorans JCM 14827.</title>
        <authorList>
            <person name="Duangmal K."/>
        </authorList>
    </citation>
    <scope>NUCLEOTIDE SEQUENCE [LARGE SCALE GENOMIC DNA]</scope>
    <source>
        <strain evidence="8 9">JCM 14827</strain>
    </source>
</reference>
<sequence length="182" mass="20055">MLMHAHLAGDPQAFNELIRRHRTLLRVVALRVLENHHDADDAVQDSLIRAFRSAHTYSGRSSVGAWLRTIVENTARTAARSRSRDQNRVVQIDGTQLAEAEQVGGDPAVIVANRERIASALAQIPLQWRRTFVLVKINGLSYAEAAEVLDIPIGTVRSRINRANAARAKQRAQKTSAAPGTI</sequence>
<comment type="similarity">
    <text evidence="1">Belongs to the sigma-70 factor family. ECF subfamily.</text>
</comment>
<dbReference type="Proteomes" id="UP001367513">
    <property type="component" value="Unassembled WGS sequence"/>
</dbReference>
<dbReference type="Pfam" id="PF08281">
    <property type="entry name" value="Sigma70_r4_2"/>
    <property type="match status" value="1"/>
</dbReference>
<evidence type="ECO:0000256" key="2">
    <source>
        <dbReference type="ARBA" id="ARBA00023015"/>
    </source>
</evidence>
<keyword evidence="4" id="KW-0238">DNA-binding</keyword>
<evidence type="ECO:0000313" key="8">
    <source>
        <dbReference type="EMBL" id="MEK6467113.1"/>
    </source>
</evidence>
<evidence type="ECO:0000259" key="6">
    <source>
        <dbReference type="Pfam" id="PF04542"/>
    </source>
</evidence>
<keyword evidence="9" id="KW-1185">Reference proteome</keyword>
<dbReference type="RefSeq" id="WP_224404233.1">
    <property type="nucleotide sequence ID" value="NZ_BAAAOD010000002.1"/>
</dbReference>